<gene>
    <name evidence="1" type="ORF">NNIBIDOC_00063</name>
</gene>
<name>A0A482ET84_SALSP</name>
<keyword evidence="1" id="KW-0614">Plasmid</keyword>
<geneLocation type="plasmid" evidence="1">
    <name>pSa1423-90k</name>
</geneLocation>
<protein>
    <submittedName>
        <fullName evidence="1">Uncharacterized protein</fullName>
    </submittedName>
</protein>
<reference evidence="1" key="1">
    <citation type="submission" date="2019-01" db="EMBL/GenBank/DDBJ databases">
        <title>Salmonella strain 1423 plasmid sequences.</title>
        <authorList>
            <person name="Chen K."/>
            <person name="Chen S."/>
        </authorList>
    </citation>
    <scope>NUCLEOTIDE SEQUENCE</scope>
    <source>
        <strain evidence="1">Sa1423</strain>
        <plasmid evidence="1">pSa1423-90k</plasmid>
    </source>
</reference>
<sequence>MYRSPFISSDRGFITAIRCSDSRKSTAHNRKGVLISVSVPLLVIAALCARDEAIFIHYVLISDVARWLTLLSGGTTATTPFNSSYSRSGCTLINTSYGMVCSVKSGKFFSLFTVKRICRRRSHFGDFLGKA</sequence>
<evidence type="ECO:0000313" key="1">
    <source>
        <dbReference type="EMBL" id="QBM91393.1"/>
    </source>
</evidence>
<proteinExistence type="predicted"/>
<dbReference type="AlphaFoldDB" id="A0A482ET84"/>
<dbReference type="EMBL" id="MK356557">
    <property type="protein sequence ID" value="QBM91393.1"/>
    <property type="molecule type" value="Genomic_DNA"/>
</dbReference>
<organism evidence="1">
    <name type="scientific">Salmonella sp</name>
    <dbReference type="NCBI Taxonomy" id="599"/>
    <lineage>
        <taxon>Bacteria</taxon>
        <taxon>Pseudomonadati</taxon>
        <taxon>Pseudomonadota</taxon>
        <taxon>Gammaproteobacteria</taxon>
        <taxon>Enterobacterales</taxon>
        <taxon>Enterobacteriaceae</taxon>
        <taxon>Salmonella</taxon>
    </lineage>
</organism>
<accession>A0A482ET84</accession>